<dbReference type="EMBL" id="JBHSNF010000010">
    <property type="protein sequence ID" value="MFC5527840.1"/>
    <property type="molecule type" value="Genomic_DNA"/>
</dbReference>
<dbReference type="Pfam" id="PF05598">
    <property type="entry name" value="DUF772"/>
    <property type="match status" value="1"/>
</dbReference>
<keyword evidence="5" id="KW-1185">Reference proteome</keyword>
<feature type="domain" description="Transposase InsH N-terminal" evidence="2">
    <location>
        <begin position="18"/>
        <end position="110"/>
    </location>
</feature>
<feature type="domain" description="Transposase DDE" evidence="3">
    <location>
        <begin position="370"/>
        <end position="496"/>
    </location>
</feature>
<evidence type="ECO:0000256" key="1">
    <source>
        <dbReference type="SAM" id="MobiDB-lite"/>
    </source>
</evidence>
<dbReference type="NCBIfam" id="NF033551">
    <property type="entry name" value="transpos_IS1182"/>
    <property type="match status" value="1"/>
</dbReference>
<dbReference type="Proteomes" id="UP001596114">
    <property type="component" value="Unassembled WGS sequence"/>
</dbReference>
<dbReference type="InterPro" id="IPR047629">
    <property type="entry name" value="IS1182_transpos"/>
</dbReference>
<accession>A0ABW0QST7</accession>
<protein>
    <submittedName>
        <fullName evidence="4">IS1182 family transposase</fullName>
    </submittedName>
</protein>
<dbReference type="PANTHER" id="PTHR33408">
    <property type="entry name" value="TRANSPOSASE"/>
    <property type="match status" value="1"/>
</dbReference>
<proteinExistence type="predicted"/>
<evidence type="ECO:0000313" key="4">
    <source>
        <dbReference type="EMBL" id="MFC5527840.1"/>
    </source>
</evidence>
<gene>
    <name evidence="4" type="ORF">ACFPPA_19025</name>
</gene>
<dbReference type="InterPro" id="IPR008490">
    <property type="entry name" value="Transposase_InsH_N"/>
</dbReference>
<name>A0ABW0QST7_9GAMM</name>
<dbReference type="PANTHER" id="PTHR33408:SF4">
    <property type="entry name" value="TRANSPOSASE DDE DOMAIN-CONTAINING PROTEIN"/>
    <property type="match status" value="1"/>
</dbReference>
<sequence>MARYRHIDMSPRLLPVDLEAQLVPGSFAHALHHLVDQLDLSAFDAHYRNDDSGAPAHAPTMLLKAVLLAYSQGMVSSRSIERACRDNVLFIALTGDAKPHFTTIADFVSRSREAIASVFAQVLTLLDGEGLIGRDMFAIDGVKLPSNASKHRSGTRAEFLAQAQKMERAANTMLERHQANDAGAAEDVLEAKAAARVERLTREATKIRQWLTEHPDDRPGSRGKIRQSNRTDNESAKLATDKGVIQGYCGVAVVDAAHQVIVEASAHGTGAEQKLLLPVLDACANQRTDTTLITADAGYHSEANLAALAEKGIDALIADNAMRRRDERFADQAKHLAKPDPLHDKTRQKAKTTLFGSSDFIIAPDQSHAICPAGQRLYRNGKDCTIGGYAAIKFRAPDSACKGCPLRTKCLRKPQTTRSRQLAVLTRKAEQTHSQRMRDRIDSAWGRKQYGRRFATVEPVFGNVRANKRLNRFTLRGQTKVDGQWKLFALVHNIEKWANYRKAA</sequence>
<evidence type="ECO:0000259" key="2">
    <source>
        <dbReference type="Pfam" id="PF05598"/>
    </source>
</evidence>
<dbReference type="Pfam" id="PF13751">
    <property type="entry name" value="DDE_Tnp_1_6"/>
    <property type="match status" value="1"/>
</dbReference>
<dbReference type="InterPro" id="IPR025668">
    <property type="entry name" value="Tnp_DDE_dom"/>
</dbReference>
<organism evidence="4 5">
    <name type="scientific">Rhodanobacter ginsengisoli</name>
    <dbReference type="NCBI Taxonomy" id="418646"/>
    <lineage>
        <taxon>Bacteria</taxon>
        <taxon>Pseudomonadati</taxon>
        <taxon>Pseudomonadota</taxon>
        <taxon>Gammaproteobacteria</taxon>
        <taxon>Lysobacterales</taxon>
        <taxon>Rhodanobacteraceae</taxon>
        <taxon>Rhodanobacter</taxon>
    </lineage>
</organism>
<evidence type="ECO:0000259" key="3">
    <source>
        <dbReference type="Pfam" id="PF13751"/>
    </source>
</evidence>
<comment type="caution">
    <text evidence="4">The sequence shown here is derived from an EMBL/GenBank/DDBJ whole genome shotgun (WGS) entry which is preliminary data.</text>
</comment>
<feature type="compositionally biased region" description="Basic and acidic residues" evidence="1">
    <location>
        <begin position="208"/>
        <end position="220"/>
    </location>
</feature>
<evidence type="ECO:0000313" key="5">
    <source>
        <dbReference type="Proteomes" id="UP001596114"/>
    </source>
</evidence>
<reference evidence="5" key="1">
    <citation type="journal article" date="2019" name="Int. J. Syst. Evol. Microbiol.">
        <title>The Global Catalogue of Microorganisms (GCM) 10K type strain sequencing project: providing services to taxonomists for standard genome sequencing and annotation.</title>
        <authorList>
            <consortium name="The Broad Institute Genomics Platform"/>
            <consortium name="The Broad Institute Genome Sequencing Center for Infectious Disease"/>
            <person name="Wu L."/>
            <person name="Ma J."/>
        </authorList>
    </citation>
    <scope>NUCLEOTIDE SEQUENCE [LARGE SCALE GENOMIC DNA]</scope>
    <source>
        <strain evidence="5">CGMCC 1.16619</strain>
    </source>
</reference>
<feature type="region of interest" description="Disordered" evidence="1">
    <location>
        <begin position="208"/>
        <end position="237"/>
    </location>
</feature>
<dbReference type="RefSeq" id="WP_377322838.1">
    <property type="nucleotide sequence ID" value="NZ_JBHSNF010000010.1"/>
</dbReference>